<organism evidence="1 2">
    <name type="scientific">Arctium lappa</name>
    <name type="common">Greater burdock</name>
    <name type="synonym">Lappa major</name>
    <dbReference type="NCBI Taxonomy" id="4217"/>
    <lineage>
        <taxon>Eukaryota</taxon>
        <taxon>Viridiplantae</taxon>
        <taxon>Streptophyta</taxon>
        <taxon>Embryophyta</taxon>
        <taxon>Tracheophyta</taxon>
        <taxon>Spermatophyta</taxon>
        <taxon>Magnoliopsida</taxon>
        <taxon>eudicotyledons</taxon>
        <taxon>Gunneridae</taxon>
        <taxon>Pentapetalae</taxon>
        <taxon>asterids</taxon>
        <taxon>campanulids</taxon>
        <taxon>Asterales</taxon>
        <taxon>Asteraceae</taxon>
        <taxon>Carduoideae</taxon>
        <taxon>Cardueae</taxon>
        <taxon>Arctiinae</taxon>
        <taxon>Arctium</taxon>
    </lineage>
</organism>
<reference evidence="1 2" key="2">
    <citation type="journal article" date="2022" name="Mol. Ecol. Resour.">
        <title>The genomes of chicory, endive, great burdock and yacon provide insights into Asteraceae paleo-polyploidization history and plant inulin production.</title>
        <authorList>
            <person name="Fan W."/>
            <person name="Wang S."/>
            <person name="Wang H."/>
            <person name="Wang A."/>
            <person name="Jiang F."/>
            <person name="Liu H."/>
            <person name="Zhao H."/>
            <person name="Xu D."/>
            <person name="Zhang Y."/>
        </authorList>
    </citation>
    <scope>NUCLEOTIDE SEQUENCE [LARGE SCALE GENOMIC DNA]</scope>
    <source>
        <strain evidence="2">cv. Niubang</strain>
    </source>
</reference>
<accession>A0ACB9BCM9</accession>
<proteinExistence type="predicted"/>
<dbReference type="EMBL" id="CM042052">
    <property type="protein sequence ID" value="KAI3720139.1"/>
    <property type="molecule type" value="Genomic_DNA"/>
</dbReference>
<gene>
    <name evidence="1" type="ORF">L6452_21050</name>
</gene>
<sequence length="121" mass="13123">MMSTNQWSSGLCDCCSEVSTCCFVYWCPCIDFGEIAEILDEGTTYANTCCLKNPAMIALSVSVASNAPFAKSIVSLSIMDLICLLICILSIDAYVNHALNSKMVPYISARGLILKLDEGFN</sequence>
<evidence type="ECO:0000313" key="2">
    <source>
        <dbReference type="Proteomes" id="UP001055879"/>
    </source>
</evidence>
<comment type="caution">
    <text evidence="1">The sequence shown here is derived from an EMBL/GenBank/DDBJ whole genome shotgun (WGS) entry which is preliminary data.</text>
</comment>
<dbReference type="Proteomes" id="UP001055879">
    <property type="component" value="Linkage Group LG06"/>
</dbReference>
<keyword evidence="2" id="KW-1185">Reference proteome</keyword>
<evidence type="ECO:0000313" key="1">
    <source>
        <dbReference type="EMBL" id="KAI3720139.1"/>
    </source>
</evidence>
<name>A0ACB9BCM9_ARCLA</name>
<reference evidence="2" key="1">
    <citation type="journal article" date="2022" name="Mol. Ecol. Resour.">
        <title>The genomes of chicory, endive, great burdock and yacon provide insights into Asteraceae palaeo-polyploidization history and plant inulin production.</title>
        <authorList>
            <person name="Fan W."/>
            <person name="Wang S."/>
            <person name="Wang H."/>
            <person name="Wang A."/>
            <person name="Jiang F."/>
            <person name="Liu H."/>
            <person name="Zhao H."/>
            <person name="Xu D."/>
            <person name="Zhang Y."/>
        </authorList>
    </citation>
    <scope>NUCLEOTIDE SEQUENCE [LARGE SCALE GENOMIC DNA]</scope>
    <source>
        <strain evidence="2">cv. Niubang</strain>
    </source>
</reference>
<protein>
    <submittedName>
        <fullName evidence="1">Uncharacterized protein</fullName>
    </submittedName>
</protein>